<keyword evidence="1" id="KW-1133">Transmembrane helix</keyword>
<evidence type="ECO:0000256" key="1">
    <source>
        <dbReference type="SAM" id="Phobius"/>
    </source>
</evidence>
<organism evidence="2 3">
    <name type="scientific">Candidatus Methanoperedens nitratireducens</name>
    <dbReference type="NCBI Taxonomy" id="1392998"/>
    <lineage>
        <taxon>Archaea</taxon>
        <taxon>Methanobacteriati</taxon>
        <taxon>Methanobacteriota</taxon>
        <taxon>Stenosarchaea group</taxon>
        <taxon>Methanomicrobia</taxon>
        <taxon>Methanosarcinales</taxon>
        <taxon>ANME-2 cluster</taxon>
        <taxon>Candidatus Methanoperedentaceae</taxon>
        <taxon>Candidatus Methanoperedens</taxon>
    </lineage>
</organism>
<gene>
    <name evidence="2" type="ORF">MPEBLZ_04369</name>
</gene>
<evidence type="ECO:0000313" key="3">
    <source>
        <dbReference type="Proteomes" id="UP000050360"/>
    </source>
</evidence>
<dbReference type="AlphaFoldDB" id="A0A0P8AAX7"/>
<sequence>MLTKTKIIIVFVVLAGLVGTGFLIMQTSGYRSGSETNYLSADFIFNVTDDRELVGFADNVFVGKVIAQTGNKSNTPPPEAGDVPGFSPQTQFSVEVFENIKGNISGIVTMSQEGGYKEKYSVIQLTLIEGDKLLEPGKTYLFAAKFNYIDGWYTLVPAYGDLPIKDQTDHKNKVERFKKAFSQEIPSKLSMKLQKKP</sequence>
<proteinExistence type="predicted"/>
<reference evidence="2 3" key="1">
    <citation type="submission" date="2015-09" db="EMBL/GenBank/DDBJ databases">
        <title>A metagenomics-based metabolic model of nitrate-dependent anaerobic oxidation of methane by Methanoperedens-like archaea.</title>
        <authorList>
            <person name="Arshad A."/>
            <person name="Speth D.R."/>
            <person name="De Graaf R.M."/>
            <person name="Op Den Camp H.J."/>
            <person name="Jetten M.S."/>
            <person name="Welte C.U."/>
        </authorList>
    </citation>
    <scope>NUCLEOTIDE SEQUENCE [LARGE SCALE GENOMIC DNA]</scope>
</reference>
<protein>
    <submittedName>
        <fullName evidence="2">Uncharacterized protein</fullName>
    </submittedName>
</protein>
<feature type="transmembrane region" description="Helical" evidence="1">
    <location>
        <begin position="7"/>
        <end position="25"/>
    </location>
</feature>
<keyword evidence="1" id="KW-0472">Membrane</keyword>
<dbReference type="Proteomes" id="UP000050360">
    <property type="component" value="Unassembled WGS sequence"/>
</dbReference>
<accession>A0A0P8AAX7</accession>
<comment type="caution">
    <text evidence="2">The sequence shown here is derived from an EMBL/GenBank/DDBJ whole genome shotgun (WGS) entry which is preliminary data.</text>
</comment>
<evidence type="ECO:0000313" key="2">
    <source>
        <dbReference type="EMBL" id="KPQ41086.1"/>
    </source>
</evidence>
<name>A0A0P8AAX7_9EURY</name>
<keyword evidence="1" id="KW-0812">Transmembrane</keyword>
<dbReference type="EMBL" id="LKCM01000445">
    <property type="protein sequence ID" value="KPQ41086.1"/>
    <property type="molecule type" value="Genomic_DNA"/>
</dbReference>